<reference evidence="5 6" key="1">
    <citation type="submission" date="2024-08" db="EMBL/GenBank/DDBJ databases">
        <title>Insights into the chromosomal genome structure of Flemingia macrophylla.</title>
        <authorList>
            <person name="Ding Y."/>
            <person name="Zhao Y."/>
            <person name="Bi W."/>
            <person name="Wu M."/>
            <person name="Zhao G."/>
            <person name="Gong Y."/>
            <person name="Li W."/>
            <person name="Zhang P."/>
        </authorList>
    </citation>
    <scope>NUCLEOTIDE SEQUENCE [LARGE SCALE GENOMIC DNA]</scope>
    <source>
        <strain evidence="5">DYQJB</strain>
        <tissue evidence="5">Leaf</tissue>
    </source>
</reference>
<dbReference type="InterPro" id="IPR027417">
    <property type="entry name" value="P-loop_NTPase"/>
</dbReference>
<protein>
    <recommendedName>
        <fullName evidence="7">TMV resistance protein N</fullName>
    </recommendedName>
</protein>
<dbReference type="PANTHER" id="PTHR11017:SF259">
    <property type="entry name" value="ADP-RIBOSYL CYCLASE_CYCLIC ADP-RIBOSE HYDROLASE"/>
    <property type="match status" value="1"/>
</dbReference>
<dbReference type="Gene3D" id="3.40.50.300">
    <property type="entry name" value="P-loop containing nucleotide triphosphate hydrolases"/>
    <property type="match status" value="1"/>
</dbReference>
<feature type="domain" description="NB-ARC" evidence="3">
    <location>
        <begin position="17"/>
        <end position="173"/>
    </location>
</feature>
<evidence type="ECO:0000256" key="1">
    <source>
        <dbReference type="ARBA" id="ARBA00022614"/>
    </source>
</evidence>
<dbReference type="InterPro" id="IPR058192">
    <property type="entry name" value="WHD_ROQ1-like"/>
</dbReference>
<dbReference type="InterPro" id="IPR002182">
    <property type="entry name" value="NB-ARC"/>
</dbReference>
<evidence type="ECO:0008006" key="7">
    <source>
        <dbReference type="Google" id="ProtNLM"/>
    </source>
</evidence>
<evidence type="ECO:0000256" key="2">
    <source>
        <dbReference type="ARBA" id="ARBA00022737"/>
    </source>
</evidence>
<dbReference type="SUPFAM" id="SSF46785">
    <property type="entry name" value="Winged helix' DNA-binding domain"/>
    <property type="match status" value="1"/>
</dbReference>
<accession>A0ABD1LWX8</accession>
<evidence type="ECO:0000259" key="3">
    <source>
        <dbReference type="Pfam" id="PF00931"/>
    </source>
</evidence>
<comment type="caution">
    <text evidence="5">The sequence shown here is derived from an EMBL/GenBank/DDBJ whole genome shotgun (WGS) entry which is preliminary data.</text>
</comment>
<dbReference type="AlphaFoldDB" id="A0ABD1LWX8"/>
<dbReference type="InterPro" id="IPR044974">
    <property type="entry name" value="Disease_R_plants"/>
</dbReference>
<name>A0ABD1LWX8_9FABA</name>
<dbReference type="InterPro" id="IPR042197">
    <property type="entry name" value="Apaf_helical"/>
</dbReference>
<sequence length="521" mass="59578">MHSRVKLLEEFLNLGANEVVRVIGICGMGGIGKTTVATALFDKISSQYHACCFIDDVSKIYREFGPISAQKKLLCQTLNQGNMEINNLYHGTKLVRTRLCHLKVLIVLDNVDQDEQLENLALNPKYLGAGSRIVIISRDTHILRNYGVNDVYNVPLLNPNKALQLFCRKAFKSDNILNDYGVLTNKVLRYVNGLPLGVKVLGSFLFDRDISEWRSALTRMKENPSKNIMDVLRVSFDGLEEIEKEIFLDIACFFSSGYSEFKVKKFLDHRGLYSDIGMKVLIEKSLISCEDWEIKMHDLLSELGKNIVREKSPKEPINWSRLCDFKDLQNIMIKNEEAKNVEAIVIKQYKRELGETTMTNLPNLRYLDLSYSESLIEMPDLTGVPRLSELILEGCIKIMRIHPSIGILRELDSLNLRNCKNLFLNWNIIFGLNSLKCVNLSGCTKLLNNGLLKKPREVEHSENVDQNRSAIQLSTSSVYQVLSLPWYLLSSRKQEDSLHLLLPYLSRFPCLRHLDLSFLLV</sequence>
<evidence type="ECO:0000313" key="6">
    <source>
        <dbReference type="Proteomes" id="UP001603857"/>
    </source>
</evidence>
<dbReference type="SUPFAM" id="SSF52540">
    <property type="entry name" value="P-loop containing nucleoside triphosphate hydrolases"/>
    <property type="match status" value="1"/>
</dbReference>
<dbReference type="Pfam" id="PF00931">
    <property type="entry name" value="NB-ARC"/>
    <property type="match status" value="1"/>
</dbReference>
<keyword evidence="1" id="KW-0433">Leucine-rich repeat</keyword>
<dbReference type="InterPro" id="IPR032675">
    <property type="entry name" value="LRR_dom_sf"/>
</dbReference>
<dbReference type="Gene3D" id="1.10.8.430">
    <property type="entry name" value="Helical domain of apoptotic protease-activating factors"/>
    <property type="match status" value="1"/>
</dbReference>
<evidence type="ECO:0000259" key="4">
    <source>
        <dbReference type="Pfam" id="PF23282"/>
    </source>
</evidence>
<dbReference type="SUPFAM" id="SSF52047">
    <property type="entry name" value="RNI-like"/>
    <property type="match status" value="1"/>
</dbReference>
<dbReference type="Pfam" id="PF23282">
    <property type="entry name" value="WHD_ROQ1"/>
    <property type="match status" value="1"/>
</dbReference>
<evidence type="ECO:0000313" key="5">
    <source>
        <dbReference type="EMBL" id="KAL2328006.1"/>
    </source>
</evidence>
<dbReference type="EMBL" id="JBGMDY010000007">
    <property type="protein sequence ID" value="KAL2328006.1"/>
    <property type="molecule type" value="Genomic_DNA"/>
</dbReference>
<feature type="domain" description="Disease resistance protein Roq1-like winged-helix" evidence="4">
    <location>
        <begin position="241"/>
        <end position="312"/>
    </location>
</feature>
<dbReference type="Gene3D" id="3.80.10.10">
    <property type="entry name" value="Ribonuclease Inhibitor"/>
    <property type="match status" value="1"/>
</dbReference>
<keyword evidence="2" id="KW-0677">Repeat</keyword>
<dbReference type="PRINTS" id="PR00364">
    <property type="entry name" value="DISEASERSIST"/>
</dbReference>
<dbReference type="Proteomes" id="UP001603857">
    <property type="component" value="Unassembled WGS sequence"/>
</dbReference>
<dbReference type="PANTHER" id="PTHR11017">
    <property type="entry name" value="LEUCINE-RICH REPEAT-CONTAINING PROTEIN"/>
    <property type="match status" value="1"/>
</dbReference>
<dbReference type="InterPro" id="IPR036390">
    <property type="entry name" value="WH_DNA-bd_sf"/>
</dbReference>
<keyword evidence="6" id="KW-1185">Reference proteome</keyword>
<gene>
    <name evidence="5" type="ORF">Fmac_021433</name>
</gene>
<organism evidence="5 6">
    <name type="scientific">Flemingia macrophylla</name>
    <dbReference type="NCBI Taxonomy" id="520843"/>
    <lineage>
        <taxon>Eukaryota</taxon>
        <taxon>Viridiplantae</taxon>
        <taxon>Streptophyta</taxon>
        <taxon>Embryophyta</taxon>
        <taxon>Tracheophyta</taxon>
        <taxon>Spermatophyta</taxon>
        <taxon>Magnoliopsida</taxon>
        <taxon>eudicotyledons</taxon>
        <taxon>Gunneridae</taxon>
        <taxon>Pentapetalae</taxon>
        <taxon>rosids</taxon>
        <taxon>fabids</taxon>
        <taxon>Fabales</taxon>
        <taxon>Fabaceae</taxon>
        <taxon>Papilionoideae</taxon>
        <taxon>50 kb inversion clade</taxon>
        <taxon>NPAAA clade</taxon>
        <taxon>indigoferoid/millettioid clade</taxon>
        <taxon>Phaseoleae</taxon>
        <taxon>Flemingia</taxon>
    </lineage>
</organism>
<proteinExistence type="predicted"/>